<dbReference type="InterPro" id="IPR011990">
    <property type="entry name" value="TPR-like_helical_dom_sf"/>
</dbReference>
<keyword evidence="3 5" id="KW-0238">DNA-binding</keyword>
<dbReference type="SMART" id="SM00862">
    <property type="entry name" value="Trans_reg_C"/>
    <property type="match status" value="1"/>
</dbReference>
<dbReference type="PANTHER" id="PTHR35807">
    <property type="entry name" value="TRANSCRIPTIONAL REGULATOR REDD-RELATED"/>
    <property type="match status" value="1"/>
</dbReference>
<evidence type="ECO:0000313" key="7">
    <source>
        <dbReference type="EMBL" id="GLB69387.1"/>
    </source>
</evidence>
<dbReference type="EMBL" id="BRVS01000032">
    <property type="protein sequence ID" value="GLB69387.1"/>
    <property type="molecule type" value="Genomic_DNA"/>
</dbReference>
<dbReference type="PANTHER" id="PTHR35807:SF1">
    <property type="entry name" value="TRANSCRIPTIONAL REGULATOR REDD"/>
    <property type="match status" value="1"/>
</dbReference>
<dbReference type="SUPFAM" id="SSF48452">
    <property type="entry name" value="TPR-like"/>
    <property type="match status" value="1"/>
</dbReference>
<dbReference type="InterPro" id="IPR036388">
    <property type="entry name" value="WH-like_DNA-bd_sf"/>
</dbReference>
<dbReference type="SUPFAM" id="SSF46894">
    <property type="entry name" value="C-terminal effector domain of the bipartite response regulators"/>
    <property type="match status" value="1"/>
</dbReference>
<reference evidence="7 8" key="1">
    <citation type="journal article" date="2023" name="Int. J. Syst. Evol. Microbiol.">
        <title>Arthrobacter mangrovi sp. nov., an actinobacterium isolated from the rhizosphere of a mangrove.</title>
        <authorList>
            <person name="Hamada M."/>
            <person name="Saitou S."/>
            <person name="Enomoto N."/>
            <person name="Nanri K."/>
            <person name="Hidaka K."/>
            <person name="Miura T."/>
            <person name="Tamura T."/>
        </authorList>
    </citation>
    <scope>NUCLEOTIDE SEQUENCE [LARGE SCALE GENOMIC DNA]</scope>
    <source>
        <strain evidence="7 8">NBRC 112813</strain>
    </source>
</reference>
<gene>
    <name evidence="7" type="ORF">AHIS1636_38310</name>
</gene>
<dbReference type="SMART" id="SM01043">
    <property type="entry name" value="BTAD"/>
    <property type="match status" value="1"/>
</dbReference>
<name>A0ABQ5MZH3_9MICC</name>
<feature type="DNA-binding region" description="OmpR/PhoB-type" evidence="5">
    <location>
        <begin position="2"/>
        <end position="107"/>
    </location>
</feature>
<keyword evidence="2" id="KW-0805">Transcription regulation</keyword>
<accession>A0ABQ5MZH3</accession>
<dbReference type="InterPro" id="IPR051677">
    <property type="entry name" value="AfsR-DnrI-RedD_regulator"/>
</dbReference>
<dbReference type="RefSeq" id="WP_264797481.1">
    <property type="nucleotide sequence ID" value="NZ_BRVS01000032.1"/>
</dbReference>
<dbReference type="Pfam" id="PF03704">
    <property type="entry name" value="BTAD"/>
    <property type="match status" value="1"/>
</dbReference>
<evidence type="ECO:0000256" key="1">
    <source>
        <dbReference type="ARBA" id="ARBA00005820"/>
    </source>
</evidence>
<dbReference type="Proteomes" id="UP001209654">
    <property type="component" value="Unassembled WGS sequence"/>
</dbReference>
<dbReference type="Gene3D" id="1.10.10.10">
    <property type="entry name" value="Winged helix-like DNA-binding domain superfamily/Winged helix DNA-binding domain"/>
    <property type="match status" value="1"/>
</dbReference>
<dbReference type="Pfam" id="PF00486">
    <property type="entry name" value="Trans_reg_C"/>
    <property type="match status" value="1"/>
</dbReference>
<evidence type="ECO:0000256" key="5">
    <source>
        <dbReference type="PROSITE-ProRule" id="PRU01091"/>
    </source>
</evidence>
<keyword evidence="4" id="KW-0804">Transcription</keyword>
<feature type="domain" description="OmpR/PhoB-type" evidence="6">
    <location>
        <begin position="2"/>
        <end position="107"/>
    </location>
</feature>
<keyword evidence="8" id="KW-1185">Reference proteome</keyword>
<sequence>MKSETSSATCISIRLIGGLRVERAGRVMTAATLGSPKARQVLEILALQPGISVSRERMIELLWGGNPPATARATLESYVSVIRRHIQPGQAKTGPLRTEHGCYFLEPKLVSVDLDRFERLVGRVDGTKPAEAYERLLKVLDMATAPLLSDELTVEWAEEARRRHEALVVDCRIRAAQAAVAVGNNDDAVHWAQRAVASEPLNERAWTALVAGLEQSGRYTEALQAYDRYRTSLRRDLGCSPGDELQAAHSRLLRQTSSGEADLAELLSALLCLNEHVKQRAGGRPAGPRIPGLDVADHITAGSVIGSFLDKALAAA</sequence>
<dbReference type="InterPro" id="IPR005158">
    <property type="entry name" value="BTAD"/>
</dbReference>
<evidence type="ECO:0000313" key="8">
    <source>
        <dbReference type="Proteomes" id="UP001209654"/>
    </source>
</evidence>
<dbReference type="InterPro" id="IPR016032">
    <property type="entry name" value="Sig_transdc_resp-reg_C-effctor"/>
</dbReference>
<proteinExistence type="inferred from homology"/>
<dbReference type="Gene3D" id="1.25.40.10">
    <property type="entry name" value="Tetratricopeptide repeat domain"/>
    <property type="match status" value="1"/>
</dbReference>
<evidence type="ECO:0000259" key="6">
    <source>
        <dbReference type="PROSITE" id="PS51755"/>
    </source>
</evidence>
<dbReference type="InterPro" id="IPR001867">
    <property type="entry name" value="OmpR/PhoB-type_DNA-bd"/>
</dbReference>
<comment type="caution">
    <text evidence="7">The sequence shown here is derived from an EMBL/GenBank/DDBJ whole genome shotgun (WGS) entry which is preliminary data.</text>
</comment>
<comment type="similarity">
    <text evidence="1">Belongs to the AfsR/DnrI/RedD regulatory family.</text>
</comment>
<dbReference type="PROSITE" id="PS51755">
    <property type="entry name" value="OMPR_PHOB"/>
    <property type="match status" value="1"/>
</dbReference>
<evidence type="ECO:0000256" key="4">
    <source>
        <dbReference type="ARBA" id="ARBA00023163"/>
    </source>
</evidence>
<evidence type="ECO:0000256" key="2">
    <source>
        <dbReference type="ARBA" id="ARBA00023015"/>
    </source>
</evidence>
<protein>
    <recommendedName>
        <fullName evidence="6">OmpR/PhoB-type domain-containing protein</fullName>
    </recommendedName>
</protein>
<evidence type="ECO:0000256" key="3">
    <source>
        <dbReference type="ARBA" id="ARBA00023125"/>
    </source>
</evidence>
<organism evidence="7 8">
    <name type="scientific">Arthrobacter mangrovi</name>
    <dbReference type="NCBI Taxonomy" id="2966350"/>
    <lineage>
        <taxon>Bacteria</taxon>
        <taxon>Bacillati</taxon>
        <taxon>Actinomycetota</taxon>
        <taxon>Actinomycetes</taxon>
        <taxon>Micrococcales</taxon>
        <taxon>Micrococcaceae</taxon>
        <taxon>Arthrobacter</taxon>
    </lineage>
</organism>